<sequence length="97" mass="10878">MEDGVSQETIATFGLLREPVAHVLSVHSIDATNAQGIAQDLRSVCAILKNMPDPELHLTQQLIAYIQHALHHVLKLCQKFMVPNKRFDYLVEAFRAA</sequence>
<evidence type="ECO:0000313" key="2">
    <source>
        <dbReference type="Proteomes" id="UP000780801"/>
    </source>
</evidence>
<organism evidence="1 2">
    <name type="scientific">Lunasporangiospora selenospora</name>
    <dbReference type="NCBI Taxonomy" id="979761"/>
    <lineage>
        <taxon>Eukaryota</taxon>
        <taxon>Fungi</taxon>
        <taxon>Fungi incertae sedis</taxon>
        <taxon>Mucoromycota</taxon>
        <taxon>Mortierellomycotina</taxon>
        <taxon>Mortierellomycetes</taxon>
        <taxon>Mortierellales</taxon>
        <taxon>Mortierellaceae</taxon>
        <taxon>Lunasporangiospora</taxon>
    </lineage>
</organism>
<protein>
    <submittedName>
        <fullName evidence="1">Uncharacterized protein</fullName>
    </submittedName>
</protein>
<dbReference type="EMBL" id="JAABOA010000501">
    <property type="protein sequence ID" value="KAF9584103.1"/>
    <property type="molecule type" value="Genomic_DNA"/>
</dbReference>
<dbReference type="Proteomes" id="UP000780801">
    <property type="component" value="Unassembled WGS sequence"/>
</dbReference>
<reference evidence="1" key="1">
    <citation type="journal article" date="2020" name="Fungal Divers.">
        <title>Resolving the Mortierellaceae phylogeny through synthesis of multi-gene phylogenetics and phylogenomics.</title>
        <authorList>
            <person name="Vandepol N."/>
            <person name="Liber J."/>
            <person name="Desiro A."/>
            <person name="Na H."/>
            <person name="Kennedy M."/>
            <person name="Barry K."/>
            <person name="Grigoriev I.V."/>
            <person name="Miller A.N."/>
            <person name="O'Donnell K."/>
            <person name="Stajich J.E."/>
            <person name="Bonito G."/>
        </authorList>
    </citation>
    <scope>NUCLEOTIDE SEQUENCE</scope>
    <source>
        <strain evidence="1">KOD1015</strain>
    </source>
</reference>
<gene>
    <name evidence="1" type="ORF">BGW38_007581</name>
</gene>
<comment type="caution">
    <text evidence="1">The sequence shown here is derived from an EMBL/GenBank/DDBJ whole genome shotgun (WGS) entry which is preliminary data.</text>
</comment>
<evidence type="ECO:0000313" key="1">
    <source>
        <dbReference type="EMBL" id="KAF9584103.1"/>
    </source>
</evidence>
<proteinExistence type="predicted"/>
<keyword evidence="2" id="KW-1185">Reference proteome</keyword>
<name>A0A9P6FYD0_9FUNG</name>
<accession>A0A9P6FYD0</accession>
<dbReference type="AlphaFoldDB" id="A0A9P6FYD0"/>